<dbReference type="EMBL" id="SACN01000001">
    <property type="protein sequence ID" value="RVT93388.1"/>
    <property type="molecule type" value="Genomic_DNA"/>
</dbReference>
<evidence type="ECO:0008006" key="3">
    <source>
        <dbReference type="Google" id="ProtNLM"/>
    </source>
</evidence>
<dbReference type="InterPro" id="IPR009959">
    <property type="entry name" value="Cyclase_SnoaL-like"/>
</dbReference>
<dbReference type="RefSeq" id="WP_127741942.1">
    <property type="nucleotide sequence ID" value="NZ_SACN01000001.1"/>
</dbReference>
<evidence type="ECO:0000313" key="1">
    <source>
        <dbReference type="EMBL" id="RVT93388.1"/>
    </source>
</evidence>
<name>A0A437M6P8_9SPHN</name>
<gene>
    <name evidence="1" type="ORF">EOD43_05785</name>
</gene>
<comment type="caution">
    <text evidence="1">The sequence shown here is derived from an EMBL/GenBank/DDBJ whole genome shotgun (WGS) entry which is preliminary data.</text>
</comment>
<proteinExistence type="predicted"/>
<dbReference type="PANTHER" id="PTHR38436">
    <property type="entry name" value="POLYKETIDE CYCLASE SNOAL-LIKE DOMAIN"/>
    <property type="match status" value="1"/>
</dbReference>
<dbReference type="Pfam" id="PF07366">
    <property type="entry name" value="SnoaL"/>
    <property type="match status" value="1"/>
</dbReference>
<dbReference type="Proteomes" id="UP000282971">
    <property type="component" value="Unassembled WGS sequence"/>
</dbReference>
<dbReference type="Gene3D" id="3.10.450.50">
    <property type="match status" value="1"/>
</dbReference>
<sequence>MNRKANNRKERLACFIRDVWDEGDADAADAYVAPVYTIRHDPGDPWDGAVLDLDGFKDRVRQSRAAFPDQRFDIQGLFEDGDSVVMTWLWSATHQGDIPGFPATGKPIRMSGATVYAFDADDRLTSHWQITDRLGVYQQLHANQASSNP</sequence>
<evidence type="ECO:0000313" key="2">
    <source>
        <dbReference type="Proteomes" id="UP000282971"/>
    </source>
</evidence>
<accession>A0A437M6P8</accession>
<dbReference type="AlphaFoldDB" id="A0A437M6P8"/>
<keyword evidence="2" id="KW-1185">Reference proteome</keyword>
<dbReference type="OrthoDB" id="129343at2"/>
<reference evidence="1 2" key="1">
    <citation type="submission" date="2019-01" db="EMBL/GenBank/DDBJ databases">
        <authorList>
            <person name="Chen W.-M."/>
        </authorList>
    </citation>
    <scope>NUCLEOTIDE SEQUENCE [LARGE SCALE GENOMIC DNA]</scope>
    <source>
        <strain evidence="1 2">CCP-7</strain>
    </source>
</reference>
<organism evidence="1 2">
    <name type="scientific">Sphingomonas crocodyli</name>
    <dbReference type="NCBI Taxonomy" id="1979270"/>
    <lineage>
        <taxon>Bacteria</taxon>
        <taxon>Pseudomonadati</taxon>
        <taxon>Pseudomonadota</taxon>
        <taxon>Alphaproteobacteria</taxon>
        <taxon>Sphingomonadales</taxon>
        <taxon>Sphingomonadaceae</taxon>
        <taxon>Sphingomonas</taxon>
    </lineage>
</organism>
<dbReference type="PANTHER" id="PTHR38436:SF1">
    <property type="entry name" value="ESTER CYCLASE"/>
    <property type="match status" value="1"/>
</dbReference>
<dbReference type="GO" id="GO:0030638">
    <property type="term" value="P:polyketide metabolic process"/>
    <property type="evidence" value="ECO:0007669"/>
    <property type="project" value="InterPro"/>
</dbReference>
<protein>
    <recommendedName>
        <fullName evidence="3">Ester cyclase</fullName>
    </recommendedName>
</protein>
<dbReference type="InterPro" id="IPR032710">
    <property type="entry name" value="NTF2-like_dom_sf"/>
</dbReference>
<dbReference type="SUPFAM" id="SSF54427">
    <property type="entry name" value="NTF2-like"/>
    <property type="match status" value="1"/>
</dbReference>